<dbReference type="Proteomes" id="UP001372338">
    <property type="component" value="Unassembled WGS sequence"/>
</dbReference>
<protein>
    <recommendedName>
        <fullName evidence="5">GDSL esterase/lipase</fullName>
    </recommendedName>
</protein>
<name>A0AAN9FNN4_CROPI</name>
<proteinExistence type="inferred from homology"/>
<dbReference type="PANTHER" id="PTHR45642:SF120">
    <property type="entry name" value="GDSL-LIKE LIPASE_ACYLHYDROLASE"/>
    <property type="match status" value="1"/>
</dbReference>
<evidence type="ECO:0000313" key="4">
    <source>
        <dbReference type="Proteomes" id="UP001372338"/>
    </source>
</evidence>
<dbReference type="InterPro" id="IPR036514">
    <property type="entry name" value="SGNH_hydro_sf"/>
</dbReference>
<sequence>MYVCIIVFLSSTCNALRKFSCILVFGDSKVDSGNNNYLSTIVKANHLPYGRDFPGYVPTGRFSNGRLVPDFLASYLNITNTVPPYLDPYLSNEQLPAGVSFASGGSVSKSIINQRAVGAVVPGAALAKQVGIICVNLKDLYDLGCRNFGISGLPPIGCIPMQITLKFEMGRKCVENENLDAELYNRKLAERLHQIQRMLPGSRVVYANLYEPLIDIINQPEKYGELCIYTP</sequence>
<evidence type="ECO:0000256" key="1">
    <source>
        <dbReference type="ARBA" id="ARBA00008668"/>
    </source>
</evidence>
<comment type="similarity">
    <text evidence="1">Belongs to the 'GDSL' lipolytic enzyme family.</text>
</comment>
<keyword evidence="4" id="KW-1185">Reference proteome</keyword>
<organism evidence="3 4">
    <name type="scientific">Crotalaria pallida</name>
    <name type="common">Smooth rattlebox</name>
    <name type="synonym">Crotalaria striata</name>
    <dbReference type="NCBI Taxonomy" id="3830"/>
    <lineage>
        <taxon>Eukaryota</taxon>
        <taxon>Viridiplantae</taxon>
        <taxon>Streptophyta</taxon>
        <taxon>Embryophyta</taxon>
        <taxon>Tracheophyta</taxon>
        <taxon>Spermatophyta</taxon>
        <taxon>Magnoliopsida</taxon>
        <taxon>eudicotyledons</taxon>
        <taxon>Gunneridae</taxon>
        <taxon>Pentapetalae</taxon>
        <taxon>rosids</taxon>
        <taxon>fabids</taxon>
        <taxon>Fabales</taxon>
        <taxon>Fabaceae</taxon>
        <taxon>Papilionoideae</taxon>
        <taxon>50 kb inversion clade</taxon>
        <taxon>genistoids sensu lato</taxon>
        <taxon>core genistoids</taxon>
        <taxon>Crotalarieae</taxon>
        <taxon>Crotalaria</taxon>
    </lineage>
</organism>
<dbReference type="Pfam" id="PF00657">
    <property type="entry name" value="Lipase_GDSL"/>
    <property type="match status" value="2"/>
</dbReference>
<reference evidence="3 4" key="1">
    <citation type="submission" date="2024-01" db="EMBL/GenBank/DDBJ databases">
        <title>The genomes of 5 underutilized Papilionoideae crops provide insights into root nodulation and disease resistanc.</title>
        <authorList>
            <person name="Yuan L."/>
        </authorList>
    </citation>
    <scope>NUCLEOTIDE SEQUENCE [LARGE SCALE GENOMIC DNA]</scope>
    <source>
        <strain evidence="3">ZHUSHIDOU_FW_LH</strain>
        <tissue evidence="3">Leaf</tissue>
    </source>
</reference>
<dbReference type="InterPro" id="IPR001087">
    <property type="entry name" value="GDSL"/>
</dbReference>
<comment type="caution">
    <text evidence="3">The sequence shown here is derived from an EMBL/GenBank/DDBJ whole genome shotgun (WGS) entry which is preliminary data.</text>
</comment>
<dbReference type="Gene3D" id="3.40.50.1110">
    <property type="entry name" value="SGNH hydrolase"/>
    <property type="match status" value="1"/>
</dbReference>
<feature type="chain" id="PRO_5043027096" description="GDSL esterase/lipase" evidence="2">
    <location>
        <begin position="16"/>
        <end position="231"/>
    </location>
</feature>
<evidence type="ECO:0000313" key="3">
    <source>
        <dbReference type="EMBL" id="KAK7276073.1"/>
    </source>
</evidence>
<keyword evidence="2" id="KW-0732">Signal</keyword>
<dbReference type="AlphaFoldDB" id="A0AAN9FNN4"/>
<evidence type="ECO:0008006" key="5">
    <source>
        <dbReference type="Google" id="ProtNLM"/>
    </source>
</evidence>
<evidence type="ECO:0000256" key="2">
    <source>
        <dbReference type="SAM" id="SignalP"/>
    </source>
</evidence>
<dbReference type="InterPro" id="IPR050592">
    <property type="entry name" value="GDSL_lipolytic_enzyme"/>
</dbReference>
<feature type="signal peptide" evidence="2">
    <location>
        <begin position="1"/>
        <end position="15"/>
    </location>
</feature>
<dbReference type="PANTHER" id="PTHR45642">
    <property type="entry name" value="GDSL ESTERASE/LIPASE EXL3"/>
    <property type="match status" value="1"/>
</dbReference>
<accession>A0AAN9FNN4</accession>
<dbReference type="GO" id="GO:0016788">
    <property type="term" value="F:hydrolase activity, acting on ester bonds"/>
    <property type="evidence" value="ECO:0007669"/>
    <property type="project" value="InterPro"/>
</dbReference>
<gene>
    <name evidence="3" type="ORF">RIF29_17205</name>
</gene>
<dbReference type="EMBL" id="JAYWIO010000003">
    <property type="protein sequence ID" value="KAK7276073.1"/>
    <property type="molecule type" value="Genomic_DNA"/>
</dbReference>